<feature type="domain" description="Glycosyl transferase family 25" evidence="1">
    <location>
        <begin position="5"/>
        <end position="112"/>
    </location>
</feature>
<dbReference type="Pfam" id="PF01755">
    <property type="entry name" value="Glyco_transf_25"/>
    <property type="match status" value="1"/>
</dbReference>
<dbReference type="RefSeq" id="WP_121530538.1">
    <property type="nucleotide sequence ID" value="NZ_RCHI01000002.1"/>
</dbReference>
<reference evidence="2 3" key="1">
    <citation type="submission" date="2018-10" db="EMBL/GenBank/DDBJ databases">
        <title>Rhodobacter sp . BO-81.</title>
        <authorList>
            <person name="Im W.T."/>
        </authorList>
    </citation>
    <scope>NUCLEOTIDE SEQUENCE [LARGE SCALE GENOMIC DNA]</scope>
    <source>
        <strain evidence="2 3">BO-81</strain>
    </source>
</reference>
<dbReference type="GO" id="GO:0016740">
    <property type="term" value="F:transferase activity"/>
    <property type="evidence" value="ECO:0007669"/>
    <property type="project" value="UniProtKB-KW"/>
</dbReference>
<keyword evidence="3" id="KW-1185">Reference proteome</keyword>
<dbReference type="EMBL" id="RCHI01000002">
    <property type="protein sequence ID" value="RLL72257.1"/>
    <property type="molecule type" value="Genomic_DNA"/>
</dbReference>
<proteinExistence type="predicted"/>
<dbReference type="InterPro" id="IPR002654">
    <property type="entry name" value="Glyco_trans_25"/>
</dbReference>
<name>A0A421BVC0_9RHOB</name>
<accession>A0A421BVC0</accession>
<gene>
    <name evidence="2" type="ORF">DYS74_02275</name>
</gene>
<protein>
    <submittedName>
        <fullName evidence="2">Glycosyltransferase family 25 protein</fullName>
    </submittedName>
</protein>
<comment type="caution">
    <text evidence="2">The sequence shown here is derived from an EMBL/GenBank/DDBJ whole genome shotgun (WGS) entry which is preliminary data.</text>
</comment>
<dbReference type="Proteomes" id="UP000279673">
    <property type="component" value="Unassembled WGS sequence"/>
</dbReference>
<dbReference type="AlphaFoldDB" id="A0A421BVC0"/>
<sequence length="243" mass="25320">MTTPPVFLINLDRNPERLETARAALAPVGIVPERVAAVDGRALPPGQLAQIEAAAMAAIGRALSPGEVGCFLSHLEAARRIVAAGLPHAIVLEDDARPGPDLAADLAGLMAALPAAADLVNLGRAPSKFFRPERVLPSGRALGRAYYFPVTTSALLWSRAGAERFLAEHRLEAPVDVFLQRWLSGSGRGWACAPALFGLSGAASEIGSGAGRKGTRAAGYTALRLRRQGGNLLKAALGRLRGA</sequence>
<evidence type="ECO:0000313" key="3">
    <source>
        <dbReference type="Proteomes" id="UP000279673"/>
    </source>
</evidence>
<keyword evidence="2" id="KW-0808">Transferase</keyword>
<evidence type="ECO:0000259" key="1">
    <source>
        <dbReference type="Pfam" id="PF01755"/>
    </source>
</evidence>
<evidence type="ECO:0000313" key="2">
    <source>
        <dbReference type="EMBL" id="RLL72257.1"/>
    </source>
</evidence>
<organism evidence="2 3">
    <name type="scientific">Paenirhodobacter hankyongi</name>
    <dbReference type="NCBI Taxonomy" id="2294033"/>
    <lineage>
        <taxon>Bacteria</taxon>
        <taxon>Pseudomonadati</taxon>
        <taxon>Pseudomonadota</taxon>
        <taxon>Alphaproteobacteria</taxon>
        <taxon>Rhodobacterales</taxon>
        <taxon>Rhodobacter group</taxon>
        <taxon>Paenirhodobacter</taxon>
    </lineage>
</organism>
<dbReference type="CDD" id="cd06532">
    <property type="entry name" value="Glyco_transf_25"/>
    <property type="match status" value="1"/>
</dbReference>